<dbReference type="GO" id="GO:0004742">
    <property type="term" value="F:dihydrolipoyllysine-residue acetyltransferase activity"/>
    <property type="evidence" value="ECO:0007669"/>
    <property type="project" value="UniProtKB-UniRule"/>
</dbReference>
<dbReference type="InterPro" id="IPR006257">
    <property type="entry name" value="LAT1"/>
</dbReference>
<dbReference type="InterPro" id="IPR001078">
    <property type="entry name" value="2-oxoacid_DH_actylTfrase"/>
</dbReference>
<dbReference type="AlphaFoldDB" id="A0A4Y6PP35"/>
<feature type="domain" description="Lipoyl-binding" evidence="10">
    <location>
        <begin position="2"/>
        <end position="77"/>
    </location>
</feature>
<dbReference type="Gene3D" id="3.30.559.10">
    <property type="entry name" value="Chloramphenicol acetyltransferase-like domain"/>
    <property type="match status" value="1"/>
</dbReference>
<dbReference type="EMBL" id="CP041186">
    <property type="protein sequence ID" value="QDG50074.1"/>
    <property type="molecule type" value="Genomic_DNA"/>
</dbReference>
<keyword evidence="4 8" id="KW-0450">Lipoyl</keyword>
<dbReference type="SUPFAM" id="SSF51230">
    <property type="entry name" value="Single hybrid motif"/>
    <property type="match status" value="1"/>
</dbReference>
<comment type="similarity">
    <text evidence="1 8">Belongs to the 2-oxoacid dehydrogenase family.</text>
</comment>
<dbReference type="InterPro" id="IPR003016">
    <property type="entry name" value="2-oxoA_DH_lipoyl-BS"/>
</dbReference>
<keyword evidence="12" id="KW-0670">Pyruvate</keyword>
<evidence type="ECO:0000256" key="3">
    <source>
        <dbReference type="ARBA" id="ARBA00022679"/>
    </source>
</evidence>
<dbReference type="Gene3D" id="4.10.320.10">
    <property type="entry name" value="E3-binding domain"/>
    <property type="match status" value="1"/>
</dbReference>
<evidence type="ECO:0000259" key="10">
    <source>
        <dbReference type="PROSITE" id="PS50968"/>
    </source>
</evidence>
<dbReference type="Gene3D" id="2.40.50.100">
    <property type="match status" value="1"/>
</dbReference>
<comment type="cofactor">
    <cofactor evidence="8">
        <name>(R)-lipoate</name>
        <dbReference type="ChEBI" id="CHEBI:83088"/>
    </cofactor>
    <text evidence="8">Binds 1 lipoyl cofactor covalently.</text>
</comment>
<comment type="function">
    <text evidence="6">The pyruvate dehydrogenase complex catalyzes the overall conversion of pyruvate to acetyl-CoA and CO(2). It contains multiple copies of three enzymatic components: pyruvate dehydrogenase (E1), dihydrolipoamide acetyltransferase (E2) and lipoamide dehydrogenase (E3).</text>
</comment>
<dbReference type="NCBIfam" id="TIGR01349">
    <property type="entry name" value="PDHac_trf_mito"/>
    <property type="match status" value="1"/>
</dbReference>
<dbReference type="InterPro" id="IPR000089">
    <property type="entry name" value="Biotin_lipoyl"/>
</dbReference>
<dbReference type="OrthoDB" id="9805770at2"/>
<dbReference type="PROSITE" id="PS50968">
    <property type="entry name" value="BIOTINYL_LIPOYL"/>
    <property type="match status" value="1"/>
</dbReference>
<dbReference type="InterPro" id="IPR045257">
    <property type="entry name" value="E2/Pdx1"/>
</dbReference>
<keyword evidence="5 8" id="KW-0012">Acyltransferase</keyword>
<dbReference type="PANTHER" id="PTHR23151">
    <property type="entry name" value="DIHYDROLIPOAMIDE ACETYL/SUCCINYL-TRANSFERASE-RELATED"/>
    <property type="match status" value="1"/>
</dbReference>
<gene>
    <name evidence="12" type="ORF">FIV42_04785</name>
</gene>
<dbReference type="EC" id="2.3.1.12" evidence="8"/>
<evidence type="ECO:0000256" key="1">
    <source>
        <dbReference type="ARBA" id="ARBA00007317"/>
    </source>
</evidence>
<dbReference type="RefSeq" id="WP_141196570.1">
    <property type="nucleotide sequence ID" value="NZ_CP041186.1"/>
</dbReference>
<feature type="region of interest" description="Disordered" evidence="9">
    <location>
        <begin position="93"/>
        <end position="138"/>
    </location>
</feature>
<evidence type="ECO:0000259" key="11">
    <source>
        <dbReference type="PROSITE" id="PS51826"/>
    </source>
</evidence>
<dbReference type="Pfam" id="PF00198">
    <property type="entry name" value="2-oxoacid_dh"/>
    <property type="match status" value="1"/>
</dbReference>
<dbReference type="PANTHER" id="PTHR23151:SF90">
    <property type="entry name" value="DIHYDROLIPOYLLYSINE-RESIDUE ACETYLTRANSFERASE COMPONENT OF PYRUVATE DEHYDROGENASE COMPLEX, MITOCHONDRIAL-RELATED"/>
    <property type="match status" value="1"/>
</dbReference>
<dbReference type="FunFam" id="2.40.50.100:FF:000010">
    <property type="entry name" value="Acetyltransferase component of pyruvate dehydrogenase complex"/>
    <property type="match status" value="1"/>
</dbReference>
<dbReference type="SUPFAM" id="SSF52777">
    <property type="entry name" value="CoA-dependent acyltransferases"/>
    <property type="match status" value="1"/>
</dbReference>
<evidence type="ECO:0000256" key="6">
    <source>
        <dbReference type="ARBA" id="ARBA00025211"/>
    </source>
</evidence>
<feature type="domain" description="Peripheral subunit-binding (PSBD)" evidence="11">
    <location>
        <begin position="136"/>
        <end position="173"/>
    </location>
</feature>
<protein>
    <recommendedName>
        <fullName evidence="8">Acetyltransferase component of pyruvate dehydrogenase complex</fullName>
        <ecNumber evidence="8">2.3.1.12</ecNumber>
    </recommendedName>
</protein>
<accession>A0A4Y6PP35</accession>
<dbReference type="PROSITE" id="PS51826">
    <property type="entry name" value="PSBD"/>
    <property type="match status" value="1"/>
</dbReference>
<comment type="catalytic activity">
    <reaction evidence="7 8">
        <text>N(6)-[(R)-dihydrolipoyl]-L-lysyl-[protein] + acetyl-CoA = N(6)-[(R)-S(8)-acetyldihydrolipoyl]-L-lysyl-[protein] + CoA</text>
        <dbReference type="Rhea" id="RHEA:17017"/>
        <dbReference type="Rhea" id="RHEA-COMP:10475"/>
        <dbReference type="Rhea" id="RHEA-COMP:10478"/>
        <dbReference type="ChEBI" id="CHEBI:57287"/>
        <dbReference type="ChEBI" id="CHEBI:57288"/>
        <dbReference type="ChEBI" id="CHEBI:83100"/>
        <dbReference type="ChEBI" id="CHEBI:83111"/>
        <dbReference type="EC" id="2.3.1.12"/>
    </reaction>
</comment>
<evidence type="ECO:0000256" key="5">
    <source>
        <dbReference type="ARBA" id="ARBA00023315"/>
    </source>
</evidence>
<evidence type="ECO:0000256" key="7">
    <source>
        <dbReference type="ARBA" id="ARBA00048370"/>
    </source>
</evidence>
<dbReference type="InterPro" id="IPR036625">
    <property type="entry name" value="E3-bd_dom_sf"/>
</dbReference>
<evidence type="ECO:0000256" key="4">
    <source>
        <dbReference type="ARBA" id="ARBA00022823"/>
    </source>
</evidence>
<dbReference type="InterPro" id="IPR011053">
    <property type="entry name" value="Single_hybrid_motif"/>
</dbReference>
<sequence length="428" mass="45383">MAEVVTMLALSPTMDEGTLAEWTINEGDAVEEGEILAEVETDKATMEMESFFEGTLLKQLVSPGDAVPVGAPIAIIGEADEDISDVLAELEGGEAGGEAPTEKVAEEAAAAEPAKTAAPAEEAPRPAAQAETGRLKASPLARRMAEDEGLDLTSIQGSGPAGRIIKRDIEEALEGRGAAAEAAPEVALKAAPTPAPELPAEDIPLSQMRKTIAKRLVSVWQSTPHFTLTMDIDMAKAMAKRKEINEGLKAAEIEAKISVNDMIVKACAVALKEFPAMNVAFQGDHLKQFNEVHVGVAVAIEDGLITPTVRNTDQKGLRQISSEIRELAGRAQDKRLKPEEYSGGTFTVSNLGMFGIDHFMAVINPPQAGILACGAVKKVPVVEDGELTVGTRMKVTLSCDHRAVDGAVGAQFLQRVQRLLENPLLLMV</sequence>
<feature type="compositionally biased region" description="Low complexity" evidence="9">
    <location>
        <begin position="107"/>
        <end position="131"/>
    </location>
</feature>
<evidence type="ECO:0000256" key="2">
    <source>
        <dbReference type="ARBA" id="ARBA00011484"/>
    </source>
</evidence>
<dbReference type="Pfam" id="PF02817">
    <property type="entry name" value="E3_binding"/>
    <property type="match status" value="1"/>
</dbReference>
<dbReference type="PROSITE" id="PS00189">
    <property type="entry name" value="LIPOYL"/>
    <property type="match status" value="1"/>
</dbReference>
<name>A0A4Y6PP35_PERCE</name>
<evidence type="ECO:0000313" key="13">
    <source>
        <dbReference type="Proteomes" id="UP000315995"/>
    </source>
</evidence>
<dbReference type="CDD" id="cd06849">
    <property type="entry name" value="lipoyl_domain"/>
    <property type="match status" value="1"/>
</dbReference>
<comment type="subunit">
    <text evidence="2">Forms a 24-polypeptide structural core with octahedral symmetry.</text>
</comment>
<accession>A0A5B8XZY6</accession>
<dbReference type="GO" id="GO:0045254">
    <property type="term" value="C:pyruvate dehydrogenase complex"/>
    <property type="evidence" value="ECO:0007669"/>
    <property type="project" value="UniProtKB-UniRule"/>
</dbReference>
<dbReference type="Pfam" id="PF00364">
    <property type="entry name" value="Biotin_lipoyl"/>
    <property type="match status" value="1"/>
</dbReference>
<evidence type="ECO:0000256" key="9">
    <source>
        <dbReference type="SAM" id="MobiDB-lite"/>
    </source>
</evidence>
<organism evidence="12 13">
    <name type="scientific">Persicimonas caeni</name>
    <dbReference type="NCBI Taxonomy" id="2292766"/>
    <lineage>
        <taxon>Bacteria</taxon>
        <taxon>Deltaproteobacteria</taxon>
        <taxon>Bradymonadales</taxon>
        <taxon>Bradymonadaceae</taxon>
        <taxon>Persicimonas</taxon>
    </lineage>
</organism>
<dbReference type="Proteomes" id="UP000315995">
    <property type="component" value="Chromosome"/>
</dbReference>
<dbReference type="GO" id="GO:0006086">
    <property type="term" value="P:pyruvate decarboxylation to acetyl-CoA"/>
    <property type="evidence" value="ECO:0007669"/>
    <property type="project" value="InterPro"/>
</dbReference>
<evidence type="ECO:0000256" key="8">
    <source>
        <dbReference type="RuleBase" id="RU361137"/>
    </source>
</evidence>
<keyword evidence="3 8" id="KW-0808">Transferase</keyword>
<reference evidence="12 13" key="1">
    <citation type="submission" date="2019-06" db="EMBL/GenBank/DDBJ databases">
        <title>Persicimonas caeni gen. nov., sp. nov., a predatory bacterium isolated from solar saltern.</title>
        <authorList>
            <person name="Wang S."/>
        </authorList>
    </citation>
    <scope>NUCLEOTIDE SEQUENCE [LARGE SCALE GENOMIC DNA]</scope>
    <source>
        <strain evidence="12 13">YN101</strain>
    </source>
</reference>
<dbReference type="SUPFAM" id="SSF47005">
    <property type="entry name" value="Peripheral subunit-binding domain of 2-oxo acid dehydrogenase complex"/>
    <property type="match status" value="1"/>
</dbReference>
<dbReference type="InterPro" id="IPR023213">
    <property type="entry name" value="CAT-like_dom_sf"/>
</dbReference>
<evidence type="ECO:0000313" key="12">
    <source>
        <dbReference type="EMBL" id="QDG50074.1"/>
    </source>
</evidence>
<keyword evidence="13" id="KW-1185">Reference proteome</keyword>
<proteinExistence type="inferred from homology"/>
<dbReference type="InterPro" id="IPR004167">
    <property type="entry name" value="PSBD"/>
</dbReference>